<evidence type="ECO:0000256" key="1">
    <source>
        <dbReference type="ARBA" id="ARBA00004141"/>
    </source>
</evidence>
<feature type="transmembrane region" description="Helical" evidence="6">
    <location>
        <begin position="109"/>
        <end position="131"/>
    </location>
</feature>
<evidence type="ECO:0000256" key="2">
    <source>
        <dbReference type="ARBA" id="ARBA00010199"/>
    </source>
</evidence>
<feature type="transmembrane region" description="Helical" evidence="6">
    <location>
        <begin position="392"/>
        <end position="412"/>
    </location>
</feature>
<dbReference type="PANTHER" id="PTHR42893:SF46">
    <property type="entry name" value="PROTEIN DETOXIFICATION 44, CHLOROPLASTIC"/>
    <property type="match status" value="1"/>
</dbReference>
<comment type="similarity">
    <text evidence="2">Belongs to the multi antimicrobial extrusion (MATE) (TC 2.A.66.1) family.</text>
</comment>
<reference evidence="7 8" key="1">
    <citation type="submission" date="2016-07" db="EMBL/GenBank/DDBJ databases">
        <title>Draft Genome Sequence of Methylophaga muralis Bur 1.</title>
        <authorList>
            <person name="Vasilenko O.V."/>
            <person name="Doronina N.V."/>
            <person name="Shmareva M.N."/>
            <person name="Tarlachkov S.V."/>
            <person name="Mustakhimov I."/>
            <person name="Trotsenko Y.A."/>
        </authorList>
    </citation>
    <scope>NUCLEOTIDE SEQUENCE [LARGE SCALE GENOMIC DNA]</scope>
    <source>
        <strain evidence="7 8">Bur 1</strain>
    </source>
</reference>
<comment type="caution">
    <text evidence="7">The sequence shown here is derived from an EMBL/GenBank/DDBJ whole genome shotgun (WGS) entry which is preliminary data.</text>
</comment>
<accession>A0A1E3GRQ7</accession>
<feature type="transmembrane region" description="Helical" evidence="6">
    <location>
        <begin position="335"/>
        <end position="357"/>
    </location>
</feature>
<dbReference type="Proteomes" id="UP000094379">
    <property type="component" value="Unassembled WGS sequence"/>
</dbReference>
<sequence length="422" mass="46071">MIIANISTPLLGMVDTAMVGHLSAAHYLGAVAIGSMIFTFVFWGFGFLRMATTGLTSQAYGENSTAKMQAVLMQSIWLALIIAVLLLLIQLPIRNLALHLVSSSQDVEYFAAVYFDIRIWSAPATLINYAILGWLIGREASKAALLMVLVINITNILLDALFVMGLGMDVDGVALASVIAEYSGLLMGLFLLKHYGLNKAGICLSLSKKVLQQSRHGLHVHGNVMIRTFLLISCFALFTTQGARQGDTVLAANSVLLNFITFMAFVLDGFANATEALTGKAIGRKSPTMLKRALSLTAFWSILMAMLFSLIYLLFGSSIIRLLTGIDAVIEFAGMYLIWVIIAPMIAVWSYLLDGLFVGATRSREMRNTMLFAAFGCYLPAFYLLQPYGNHGLWAALIIFLAARGISQSFYIGKIMRLADPN</sequence>
<dbReference type="EMBL" id="MCRI01000014">
    <property type="protein sequence ID" value="ODN66748.1"/>
    <property type="molecule type" value="Genomic_DNA"/>
</dbReference>
<keyword evidence="8" id="KW-1185">Reference proteome</keyword>
<dbReference type="STRING" id="291169.A9E74_01575"/>
<gene>
    <name evidence="7" type="primary">dinF</name>
    <name evidence="7" type="ORF">A9E74_01575</name>
</gene>
<feature type="transmembrane region" description="Helical" evidence="6">
    <location>
        <begin position="69"/>
        <end position="89"/>
    </location>
</feature>
<organism evidence="7 8">
    <name type="scientific">Methylophaga muralis</name>
    <dbReference type="NCBI Taxonomy" id="291169"/>
    <lineage>
        <taxon>Bacteria</taxon>
        <taxon>Pseudomonadati</taxon>
        <taxon>Pseudomonadota</taxon>
        <taxon>Gammaproteobacteria</taxon>
        <taxon>Thiotrichales</taxon>
        <taxon>Piscirickettsiaceae</taxon>
        <taxon>Methylophaga</taxon>
    </lineage>
</organism>
<feature type="transmembrane region" description="Helical" evidence="6">
    <location>
        <begin position="24"/>
        <end position="48"/>
    </location>
</feature>
<evidence type="ECO:0000256" key="5">
    <source>
        <dbReference type="ARBA" id="ARBA00023136"/>
    </source>
</evidence>
<dbReference type="PANTHER" id="PTHR42893">
    <property type="entry name" value="PROTEIN DETOXIFICATION 44, CHLOROPLASTIC-RELATED"/>
    <property type="match status" value="1"/>
</dbReference>
<dbReference type="Pfam" id="PF01554">
    <property type="entry name" value="MatE"/>
    <property type="match status" value="2"/>
</dbReference>
<protein>
    <submittedName>
        <fullName evidence="7">DNA-damage-inducible protein F</fullName>
    </submittedName>
</protein>
<keyword evidence="4 6" id="KW-1133">Transmembrane helix</keyword>
<dbReference type="NCBIfam" id="TIGR00797">
    <property type="entry name" value="matE"/>
    <property type="match status" value="1"/>
</dbReference>
<dbReference type="InterPro" id="IPR002528">
    <property type="entry name" value="MATE_fam"/>
</dbReference>
<dbReference type="CDD" id="cd13136">
    <property type="entry name" value="MATE_DinF_like"/>
    <property type="match status" value="1"/>
</dbReference>
<evidence type="ECO:0000256" key="4">
    <source>
        <dbReference type="ARBA" id="ARBA00022989"/>
    </source>
</evidence>
<dbReference type="PATRIC" id="fig|291169.3.peg.1583"/>
<keyword evidence="3 6" id="KW-0812">Transmembrane</keyword>
<feature type="transmembrane region" description="Helical" evidence="6">
    <location>
        <begin position="224"/>
        <end position="243"/>
    </location>
</feature>
<dbReference type="InterPro" id="IPR044644">
    <property type="entry name" value="DinF-like"/>
</dbReference>
<comment type="subcellular location">
    <subcellularLocation>
        <location evidence="1">Membrane</location>
        <topology evidence="1">Multi-pass membrane protein</topology>
    </subcellularLocation>
</comment>
<dbReference type="GO" id="GO:0015297">
    <property type="term" value="F:antiporter activity"/>
    <property type="evidence" value="ECO:0007669"/>
    <property type="project" value="InterPro"/>
</dbReference>
<evidence type="ECO:0000256" key="6">
    <source>
        <dbReference type="SAM" id="Phobius"/>
    </source>
</evidence>
<dbReference type="GO" id="GO:0005886">
    <property type="term" value="C:plasma membrane"/>
    <property type="evidence" value="ECO:0007669"/>
    <property type="project" value="TreeGrafter"/>
</dbReference>
<feature type="transmembrane region" description="Helical" evidence="6">
    <location>
        <begin position="293"/>
        <end position="315"/>
    </location>
</feature>
<feature type="transmembrane region" description="Helical" evidence="6">
    <location>
        <begin position="255"/>
        <end position="273"/>
    </location>
</feature>
<feature type="transmembrane region" description="Helical" evidence="6">
    <location>
        <begin position="172"/>
        <end position="192"/>
    </location>
</feature>
<evidence type="ECO:0000256" key="3">
    <source>
        <dbReference type="ARBA" id="ARBA00022692"/>
    </source>
</evidence>
<feature type="transmembrane region" description="Helical" evidence="6">
    <location>
        <begin position="369"/>
        <end position="386"/>
    </location>
</feature>
<dbReference type="GO" id="GO:0042910">
    <property type="term" value="F:xenobiotic transmembrane transporter activity"/>
    <property type="evidence" value="ECO:0007669"/>
    <property type="project" value="InterPro"/>
</dbReference>
<dbReference type="AlphaFoldDB" id="A0A1E3GRQ7"/>
<proteinExistence type="inferred from homology"/>
<name>A0A1E3GRQ7_9GAMM</name>
<evidence type="ECO:0000313" key="7">
    <source>
        <dbReference type="EMBL" id="ODN66748.1"/>
    </source>
</evidence>
<evidence type="ECO:0000313" key="8">
    <source>
        <dbReference type="Proteomes" id="UP000094379"/>
    </source>
</evidence>
<feature type="transmembrane region" description="Helical" evidence="6">
    <location>
        <begin position="143"/>
        <end position="166"/>
    </location>
</feature>
<keyword evidence="5 6" id="KW-0472">Membrane</keyword>